<dbReference type="Proteomes" id="UP000334990">
    <property type="component" value="Unassembled WGS sequence"/>
</dbReference>
<proteinExistence type="predicted"/>
<evidence type="ECO:0000256" key="1">
    <source>
        <dbReference type="SAM" id="MobiDB-lite"/>
    </source>
</evidence>
<organism evidence="2 3">
    <name type="scientific">Acrocarpospora corrugata</name>
    <dbReference type="NCBI Taxonomy" id="35763"/>
    <lineage>
        <taxon>Bacteria</taxon>
        <taxon>Bacillati</taxon>
        <taxon>Actinomycetota</taxon>
        <taxon>Actinomycetes</taxon>
        <taxon>Streptosporangiales</taxon>
        <taxon>Streptosporangiaceae</taxon>
        <taxon>Acrocarpospora</taxon>
    </lineage>
</organism>
<dbReference type="EMBL" id="BLAD01000111">
    <property type="protein sequence ID" value="GES05769.1"/>
    <property type="molecule type" value="Genomic_DNA"/>
</dbReference>
<gene>
    <name evidence="2" type="ORF">Acor_78380</name>
</gene>
<dbReference type="AlphaFoldDB" id="A0A5M3WBN1"/>
<sequence length="70" mass="6731">MGFDDQGWGEGSGGGGDFGGGCGGDAVGDGDVVGAEEGFYFVFGEVGFDCVFGAGWFGAVSRPVGGSHGG</sequence>
<name>A0A5M3WBN1_9ACTN</name>
<comment type="caution">
    <text evidence="2">The sequence shown here is derived from an EMBL/GenBank/DDBJ whole genome shotgun (WGS) entry which is preliminary data.</text>
</comment>
<feature type="compositionally biased region" description="Gly residues" evidence="1">
    <location>
        <begin position="8"/>
        <end position="20"/>
    </location>
</feature>
<feature type="region of interest" description="Disordered" evidence="1">
    <location>
        <begin position="1"/>
        <end position="20"/>
    </location>
</feature>
<reference evidence="2 3" key="1">
    <citation type="submission" date="2019-10" db="EMBL/GenBank/DDBJ databases">
        <title>Whole genome shotgun sequence of Acrocarpospora corrugata NBRC 13972.</title>
        <authorList>
            <person name="Ichikawa N."/>
            <person name="Kimura A."/>
            <person name="Kitahashi Y."/>
            <person name="Komaki H."/>
            <person name="Oguchi A."/>
        </authorList>
    </citation>
    <scope>NUCLEOTIDE SEQUENCE [LARGE SCALE GENOMIC DNA]</scope>
    <source>
        <strain evidence="2 3">NBRC 13972</strain>
    </source>
</reference>
<evidence type="ECO:0000313" key="3">
    <source>
        <dbReference type="Proteomes" id="UP000334990"/>
    </source>
</evidence>
<evidence type="ECO:0000313" key="2">
    <source>
        <dbReference type="EMBL" id="GES05769.1"/>
    </source>
</evidence>
<accession>A0A5M3WBN1</accession>
<keyword evidence="3" id="KW-1185">Reference proteome</keyword>
<protein>
    <submittedName>
        <fullName evidence="2">Uncharacterized protein</fullName>
    </submittedName>
</protein>